<evidence type="ECO:0000313" key="1">
    <source>
        <dbReference type="EMBL" id="QOQ88538.1"/>
    </source>
</evidence>
<keyword evidence="2" id="KW-1185">Reference proteome</keyword>
<reference evidence="1 2" key="1">
    <citation type="submission" date="2020-10" db="EMBL/GenBank/DDBJ databases">
        <title>Campylobacter and Helicobacter PacBio genomes.</title>
        <authorList>
            <person name="Lane C."/>
        </authorList>
    </citation>
    <scope>NUCLEOTIDE SEQUENCE [LARGE SCALE GENOMIC DNA]</scope>
    <source>
        <strain evidence="1 2">2016D-0074</strain>
    </source>
</reference>
<gene>
    <name evidence="1" type="ORF">IMC75_06200</name>
</gene>
<evidence type="ECO:0000313" key="2">
    <source>
        <dbReference type="Proteomes" id="UP000595070"/>
    </source>
</evidence>
<name>A0ABX6TRB5_9BACT</name>
<dbReference type="EMBL" id="CP063079">
    <property type="protein sequence ID" value="QOQ88538.1"/>
    <property type="molecule type" value="Genomic_DNA"/>
</dbReference>
<proteinExistence type="predicted"/>
<evidence type="ECO:0008006" key="3">
    <source>
        <dbReference type="Google" id="ProtNLM"/>
    </source>
</evidence>
<sequence>MTTRFHLFIVSFFLLIFLNACGYKDSPYYEIKDANGSVIDVKKFQSLENEI</sequence>
<organism evidence="1 2">
    <name type="scientific">Campylobacter peloridis</name>
    <dbReference type="NCBI Taxonomy" id="488546"/>
    <lineage>
        <taxon>Bacteria</taxon>
        <taxon>Pseudomonadati</taxon>
        <taxon>Campylobacterota</taxon>
        <taxon>Epsilonproteobacteria</taxon>
        <taxon>Campylobacterales</taxon>
        <taxon>Campylobacteraceae</taxon>
        <taxon>Campylobacter</taxon>
    </lineage>
</organism>
<dbReference type="RefSeq" id="WP_197556443.1">
    <property type="nucleotide sequence ID" value="NZ_CP063079.1"/>
</dbReference>
<protein>
    <recommendedName>
        <fullName evidence="3">Lipoprotein</fullName>
    </recommendedName>
</protein>
<accession>A0ABX6TRB5</accession>
<dbReference type="Proteomes" id="UP000595070">
    <property type="component" value="Chromosome"/>
</dbReference>